<dbReference type="AlphaFoldDB" id="A0A7R9BJC9"/>
<keyword evidence="3" id="KW-1185">Reference proteome</keyword>
<gene>
    <name evidence="2" type="ORF">NMOB1V02_LOCUS2841</name>
</gene>
<dbReference type="InterPro" id="IPR006816">
    <property type="entry name" value="ELMO_dom"/>
</dbReference>
<dbReference type="PROSITE" id="PS51335">
    <property type="entry name" value="ELMO"/>
    <property type="match status" value="1"/>
</dbReference>
<organism evidence="2">
    <name type="scientific">Notodromas monacha</name>
    <dbReference type="NCBI Taxonomy" id="399045"/>
    <lineage>
        <taxon>Eukaryota</taxon>
        <taxon>Metazoa</taxon>
        <taxon>Ecdysozoa</taxon>
        <taxon>Arthropoda</taxon>
        <taxon>Crustacea</taxon>
        <taxon>Oligostraca</taxon>
        <taxon>Ostracoda</taxon>
        <taxon>Podocopa</taxon>
        <taxon>Podocopida</taxon>
        <taxon>Cypridocopina</taxon>
        <taxon>Cypridoidea</taxon>
        <taxon>Cyprididae</taxon>
        <taxon>Notodromas</taxon>
    </lineage>
</organism>
<name>A0A7R9BJC9_9CRUS</name>
<sequence>MPEDGDTGKEKEAFENAKDEWENVQTLEVNVARKIKDAVISEDTSRQSGTTLLTFDELWRHVEGCNLHGVPEGWHTESNVRNAAVGVRKICFPCAWMRKLWPTPPLRDDLVKEKDLISNLRQFENENEFHVRALKTIYKRLVGGLVDPPRFGSHWEDIGFQGTDPATDLRGVGFLSLVNAVYLVASEPKMLKLAQDVHRLSNDSKQNFPFMVLCINVTRIALIALKEGLVNQLCNEKGSVIGVVNELYASVLFHIYWRWKTEGRTIADSSPILQGVRLKRIAKEDLEP</sequence>
<dbReference type="PANTHER" id="PTHR12771">
    <property type="entry name" value="ENGULFMENT AND CELL MOTILITY"/>
    <property type="match status" value="1"/>
</dbReference>
<accession>A0A7R9BJC9</accession>
<dbReference type="OrthoDB" id="67155at2759"/>
<dbReference type="EMBL" id="CAJPEX010000346">
    <property type="protein sequence ID" value="CAG0915186.1"/>
    <property type="molecule type" value="Genomic_DNA"/>
</dbReference>
<evidence type="ECO:0000313" key="3">
    <source>
        <dbReference type="Proteomes" id="UP000678499"/>
    </source>
</evidence>
<dbReference type="Proteomes" id="UP000678499">
    <property type="component" value="Unassembled WGS sequence"/>
</dbReference>
<protein>
    <recommendedName>
        <fullName evidence="1">ELMO domain-containing protein</fullName>
    </recommendedName>
</protein>
<evidence type="ECO:0000313" key="2">
    <source>
        <dbReference type="EMBL" id="CAD7275034.1"/>
    </source>
</evidence>
<dbReference type="PANTHER" id="PTHR12771:SF2">
    <property type="entry name" value="ELMO DOMAIN-CONTAINING PROTEIN 3"/>
    <property type="match status" value="1"/>
</dbReference>
<dbReference type="EMBL" id="OA882383">
    <property type="protein sequence ID" value="CAD7275034.1"/>
    <property type="molecule type" value="Genomic_DNA"/>
</dbReference>
<feature type="domain" description="ELMO" evidence="1">
    <location>
        <begin position="129"/>
        <end position="284"/>
    </location>
</feature>
<proteinExistence type="predicted"/>
<dbReference type="Pfam" id="PF04727">
    <property type="entry name" value="ELMO_CED12"/>
    <property type="match status" value="1"/>
</dbReference>
<dbReference type="InterPro" id="IPR050868">
    <property type="entry name" value="ELMO_domain-containing"/>
</dbReference>
<reference evidence="2" key="1">
    <citation type="submission" date="2020-11" db="EMBL/GenBank/DDBJ databases">
        <authorList>
            <person name="Tran Van P."/>
        </authorList>
    </citation>
    <scope>NUCLEOTIDE SEQUENCE</scope>
</reference>
<evidence type="ECO:0000259" key="1">
    <source>
        <dbReference type="PROSITE" id="PS51335"/>
    </source>
</evidence>